<reference evidence="7 8" key="1">
    <citation type="submission" date="2016-10" db="EMBL/GenBank/DDBJ databases">
        <authorList>
            <person name="de Groot N.N."/>
        </authorList>
    </citation>
    <scope>NUCLEOTIDE SEQUENCE [LARGE SCALE GENOMIC DNA]</scope>
    <source>
        <strain evidence="7 8">DSM 25186</strain>
    </source>
</reference>
<dbReference type="Pfam" id="PF02899">
    <property type="entry name" value="Phage_int_SAM_1"/>
    <property type="match status" value="1"/>
</dbReference>
<evidence type="ECO:0000259" key="5">
    <source>
        <dbReference type="PROSITE" id="PS51898"/>
    </source>
</evidence>
<evidence type="ECO:0000313" key="8">
    <source>
        <dbReference type="Proteomes" id="UP000198510"/>
    </source>
</evidence>
<keyword evidence="1" id="KW-0229">DNA integration</keyword>
<keyword evidence="8" id="KW-1185">Reference proteome</keyword>
<feature type="domain" description="Core-binding (CB)" evidence="6">
    <location>
        <begin position="20"/>
        <end position="102"/>
    </location>
</feature>
<dbReference type="GO" id="GO:0006310">
    <property type="term" value="P:DNA recombination"/>
    <property type="evidence" value="ECO:0007669"/>
    <property type="project" value="UniProtKB-KW"/>
</dbReference>
<dbReference type="InterPro" id="IPR013762">
    <property type="entry name" value="Integrase-like_cat_sf"/>
</dbReference>
<keyword evidence="3" id="KW-0233">DNA recombination</keyword>
<dbReference type="InterPro" id="IPR010998">
    <property type="entry name" value="Integrase_recombinase_N"/>
</dbReference>
<dbReference type="SUPFAM" id="SSF56349">
    <property type="entry name" value="DNA breaking-rejoining enzymes"/>
    <property type="match status" value="1"/>
</dbReference>
<feature type="domain" description="Tyr recombinase" evidence="5">
    <location>
        <begin position="128"/>
        <end position="318"/>
    </location>
</feature>
<dbReference type="CDD" id="cd00799">
    <property type="entry name" value="INT_Cre_C"/>
    <property type="match status" value="1"/>
</dbReference>
<accession>A0A1G9VIS3</accession>
<dbReference type="RefSeq" id="WP_176956250.1">
    <property type="nucleotide sequence ID" value="NZ_FNFO01000021.1"/>
</dbReference>
<dbReference type="InterPro" id="IPR044068">
    <property type="entry name" value="CB"/>
</dbReference>
<dbReference type="STRING" id="1075417.SAMN05421823_1218"/>
<dbReference type="GO" id="GO:0003677">
    <property type="term" value="F:DNA binding"/>
    <property type="evidence" value="ECO:0007669"/>
    <property type="project" value="UniProtKB-UniRule"/>
</dbReference>
<evidence type="ECO:0000256" key="4">
    <source>
        <dbReference type="PROSITE-ProRule" id="PRU01248"/>
    </source>
</evidence>
<evidence type="ECO:0000256" key="1">
    <source>
        <dbReference type="ARBA" id="ARBA00022908"/>
    </source>
</evidence>
<dbReference type="PROSITE" id="PS51898">
    <property type="entry name" value="TYR_RECOMBINASE"/>
    <property type="match status" value="1"/>
</dbReference>
<sequence length="322" mass="36142">MKPTLPIASRTSSALVLPADSIASNTAQYLESGLQGAPNTQRAYRADLADFEAFLVSRGEVLAPATAATLADYLSAMADRGLKWATLRRRLSALVKWHELQGLDNPTLNPLVQHVLTGIKRQIRTRQRQAPAFEIGEFKRALDAIPHDRLAGWRDRALLLMGLAGAFRRSELVALNLEDLRFERDALLVDVVRSKTDQTGEGDWKALYYSPYLEYCPVRTVQHWIEQLGRTTGALFVSLRKGERLTGNRLSDKGVARITKRWLGEDYSAHSLRASFVTIAKRNGQDDLAVMRQTKHKSTEMIHRYTRIQDVTVHNAAKELGL</sequence>
<dbReference type="Proteomes" id="UP000198510">
    <property type="component" value="Unassembled WGS sequence"/>
</dbReference>
<organism evidence="7 8">
    <name type="scientific">Catalinimonas alkaloidigena</name>
    <dbReference type="NCBI Taxonomy" id="1075417"/>
    <lineage>
        <taxon>Bacteria</taxon>
        <taxon>Pseudomonadati</taxon>
        <taxon>Bacteroidota</taxon>
        <taxon>Cytophagia</taxon>
        <taxon>Cytophagales</taxon>
        <taxon>Catalimonadaceae</taxon>
        <taxon>Catalinimonas</taxon>
    </lineage>
</organism>
<dbReference type="InterPro" id="IPR002104">
    <property type="entry name" value="Integrase_catalytic"/>
</dbReference>
<proteinExistence type="predicted"/>
<evidence type="ECO:0000259" key="6">
    <source>
        <dbReference type="PROSITE" id="PS51900"/>
    </source>
</evidence>
<dbReference type="InterPro" id="IPR004107">
    <property type="entry name" value="Integrase_SAM-like_N"/>
</dbReference>
<dbReference type="PANTHER" id="PTHR34605">
    <property type="entry name" value="PHAGE_INTEGRASE DOMAIN-CONTAINING PROTEIN"/>
    <property type="match status" value="1"/>
</dbReference>
<dbReference type="SUPFAM" id="SSF47823">
    <property type="entry name" value="lambda integrase-like, N-terminal domain"/>
    <property type="match status" value="1"/>
</dbReference>
<keyword evidence="2 4" id="KW-0238">DNA-binding</keyword>
<dbReference type="Pfam" id="PF00589">
    <property type="entry name" value="Phage_integrase"/>
    <property type="match status" value="1"/>
</dbReference>
<dbReference type="Gene3D" id="1.10.150.130">
    <property type="match status" value="1"/>
</dbReference>
<gene>
    <name evidence="7" type="ORF">SAMN05421823_1218</name>
</gene>
<evidence type="ECO:0000256" key="3">
    <source>
        <dbReference type="ARBA" id="ARBA00023172"/>
    </source>
</evidence>
<dbReference type="AlphaFoldDB" id="A0A1G9VIS3"/>
<dbReference type="EMBL" id="FNFO01000021">
    <property type="protein sequence ID" value="SDM72059.1"/>
    <property type="molecule type" value="Genomic_DNA"/>
</dbReference>
<evidence type="ECO:0000256" key="2">
    <source>
        <dbReference type="ARBA" id="ARBA00023125"/>
    </source>
</evidence>
<dbReference type="InterPro" id="IPR052925">
    <property type="entry name" value="Phage_Integrase-like_Recomb"/>
</dbReference>
<protein>
    <submittedName>
        <fullName evidence="7">Site-specific recombinase XerD</fullName>
    </submittedName>
</protein>
<dbReference type="PROSITE" id="PS51900">
    <property type="entry name" value="CB"/>
    <property type="match status" value="1"/>
</dbReference>
<evidence type="ECO:0000313" key="7">
    <source>
        <dbReference type="EMBL" id="SDM72059.1"/>
    </source>
</evidence>
<dbReference type="InterPro" id="IPR011010">
    <property type="entry name" value="DNA_brk_join_enz"/>
</dbReference>
<dbReference type="GO" id="GO:0015074">
    <property type="term" value="P:DNA integration"/>
    <property type="evidence" value="ECO:0007669"/>
    <property type="project" value="UniProtKB-KW"/>
</dbReference>
<dbReference type="PANTHER" id="PTHR34605:SF3">
    <property type="entry name" value="P CELL-TYPE AGGLUTINATION PROTEIN MAP4-LIKE-RELATED"/>
    <property type="match status" value="1"/>
</dbReference>
<dbReference type="Gene3D" id="1.10.443.10">
    <property type="entry name" value="Intergrase catalytic core"/>
    <property type="match status" value="1"/>
</dbReference>
<name>A0A1G9VIS3_9BACT</name>